<gene>
    <name evidence="2" type="ORF">PC129_g9956</name>
</gene>
<reference evidence="2" key="1">
    <citation type="submission" date="2018-05" db="EMBL/GenBank/DDBJ databases">
        <title>Effector identification in a new, highly contiguous assembly of the strawberry crown rot pathogen Phytophthora cactorum.</title>
        <authorList>
            <person name="Armitage A.D."/>
            <person name="Nellist C.F."/>
            <person name="Bates H."/>
            <person name="Vickerstaff R.J."/>
            <person name="Harrison R.J."/>
        </authorList>
    </citation>
    <scope>NUCLEOTIDE SEQUENCE</scope>
    <source>
        <strain evidence="2">P421</strain>
    </source>
</reference>
<accession>A0A8T1I4A0</accession>
<evidence type="ECO:0000313" key="2">
    <source>
        <dbReference type="EMBL" id="KAG3219271.1"/>
    </source>
</evidence>
<evidence type="ECO:0000313" key="3">
    <source>
        <dbReference type="Proteomes" id="UP000760860"/>
    </source>
</evidence>
<dbReference type="Proteomes" id="UP000760860">
    <property type="component" value="Unassembled WGS sequence"/>
</dbReference>
<dbReference type="VEuPathDB" id="FungiDB:PC110_g11298"/>
<feature type="region of interest" description="Disordered" evidence="1">
    <location>
        <begin position="17"/>
        <end position="41"/>
    </location>
</feature>
<sequence length="123" mass="13955">MAMTRCVSKARRRLHSFRPVSQGAPGQESDSVERTQPSTPSHAAYTTLAVVPRIAGKTLTAWTEFFAFWDQLGREQSVVYQTKDCKTTMLYNSTRTNHPERRVPGSFGYAFRKYVCTLGCKQK</sequence>
<organism evidence="2 3">
    <name type="scientific">Phytophthora cactorum</name>
    <dbReference type="NCBI Taxonomy" id="29920"/>
    <lineage>
        <taxon>Eukaryota</taxon>
        <taxon>Sar</taxon>
        <taxon>Stramenopiles</taxon>
        <taxon>Oomycota</taxon>
        <taxon>Peronosporomycetes</taxon>
        <taxon>Peronosporales</taxon>
        <taxon>Peronosporaceae</taxon>
        <taxon>Phytophthora</taxon>
    </lineage>
</organism>
<dbReference type="EMBL" id="RCMV01000319">
    <property type="protein sequence ID" value="KAG3219271.1"/>
    <property type="molecule type" value="Genomic_DNA"/>
</dbReference>
<dbReference type="AlphaFoldDB" id="A0A8T1I4A0"/>
<name>A0A8T1I4A0_9STRA</name>
<protein>
    <submittedName>
        <fullName evidence="2">Uncharacterized protein</fullName>
    </submittedName>
</protein>
<evidence type="ECO:0000256" key="1">
    <source>
        <dbReference type="SAM" id="MobiDB-lite"/>
    </source>
</evidence>
<comment type="caution">
    <text evidence="2">The sequence shown here is derived from an EMBL/GenBank/DDBJ whole genome shotgun (WGS) entry which is preliminary data.</text>
</comment>
<proteinExistence type="predicted"/>